<feature type="short sequence motif" description="Cx2C motif 1" evidence="10">
    <location>
        <begin position="239"/>
        <end position="242"/>
    </location>
</feature>
<keyword evidence="4 10" id="KW-0963">Cytoplasm</keyword>
<organism evidence="13 14">
    <name type="scientific">Bugula neritina</name>
    <name type="common">Brown bryozoan</name>
    <name type="synonym">Sertularia neritina</name>
    <dbReference type="NCBI Taxonomy" id="10212"/>
    <lineage>
        <taxon>Eukaryota</taxon>
        <taxon>Metazoa</taxon>
        <taxon>Spiralia</taxon>
        <taxon>Lophotrochozoa</taxon>
        <taxon>Bryozoa</taxon>
        <taxon>Gymnolaemata</taxon>
        <taxon>Cheilostomatida</taxon>
        <taxon>Flustrina</taxon>
        <taxon>Buguloidea</taxon>
        <taxon>Bugulidae</taxon>
        <taxon>Bugula</taxon>
    </lineage>
</organism>
<proteinExistence type="inferred from homology"/>
<feature type="binding site" evidence="10">
    <location>
        <position position="200"/>
    </location>
    <ligand>
        <name>[2Fe-2S] cluster</name>
        <dbReference type="ChEBI" id="CHEBI:190135"/>
    </ligand>
</feature>
<dbReference type="InterPro" id="IPR029063">
    <property type="entry name" value="SAM-dependent_MTases_sf"/>
</dbReference>
<comment type="domain">
    <text evidence="10">The twin Cx2C motifs are involved in the recognition by the mitochondrial MIA40-ERV1 disulfide relay system. The formation of 2 disulfide bonds in the Cx2C motifs through dithiol/disulfide exchange reactions effectively traps the protein in the mitochondrial intermembrane space.</text>
</comment>
<dbReference type="InterPro" id="IPR007785">
    <property type="entry name" value="Anamorsin"/>
</dbReference>
<dbReference type="InterPro" id="IPR046408">
    <property type="entry name" value="CIAPIN1"/>
</dbReference>
<evidence type="ECO:0000256" key="6">
    <source>
        <dbReference type="ARBA" id="ARBA00022723"/>
    </source>
</evidence>
<dbReference type="GO" id="GO:0051537">
    <property type="term" value="F:2 iron, 2 sulfur cluster binding"/>
    <property type="evidence" value="ECO:0007669"/>
    <property type="project" value="UniProtKB-UniRule"/>
</dbReference>
<keyword evidence="8 10" id="KW-0411">Iron-sulfur</keyword>
<dbReference type="InterPro" id="IPR049011">
    <property type="entry name" value="Anamorsin_N_metazoan"/>
</dbReference>
<evidence type="ECO:0000256" key="7">
    <source>
        <dbReference type="ARBA" id="ARBA00023004"/>
    </source>
</evidence>
<dbReference type="Pfam" id="PF05093">
    <property type="entry name" value="CIAPIN1"/>
    <property type="match status" value="1"/>
</dbReference>
<evidence type="ECO:0000256" key="4">
    <source>
        <dbReference type="ARBA" id="ARBA00022490"/>
    </source>
</evidence>
<evidence type="ECO:0000259" key="12">
    <source>
        <dbReference type="Pfam" id="PF20922"/>
    </source>
</evidence>
<dbReference type="GO" id="GO:0009055">
    <property type="term" value="F:electron transfer activity"/>
    <property type="evidence" value="ECO:0007669"/>
    <property type="project" value="UniProtKB-UniRule"/>
</dbReference>
<comment type="cofactor">
    <cofactor evidence="10">
        <name>[2Fe-2S] cluster</name>
        <dbReference type="ChEBI" id="CHEBI:190135"/>
    </cofactor>
</comment>
<comment type="domain">
    <text evidence="10">The C-terminal domain binds 2 Fe-S clusters but is otherwise mostly in an intrinsically disordered conformation.</text>
</comment>
<dbReference type="GO" id="GO:0051539">
    <property type="term" value="F:4 iron, 4 sulfur cluster binding"/>
    <property type="evidence" value="ECO:0007669"/>
    <property type="project" value="UniProtKB-KW"/>
</dbReference>
<keyword evidence="9 10" id="KW-0496">Mitochondrion</keyword>
<comment type="function">
    <text evidence="10">Component of the cytosolic iron-sulfur (Fe-S) protein assembly (CIA) machinery. Required for the maturation of extramitochondrial Fe-S proteins. Part of an electron transfer chain functioning in an early step of cytosolic Fe-S biogenesis, facilitating the de novo assembly of a [4Fe-4S] cluster on the cytosolic Fe-S scaffold complex. Electrons are transferred from NADPH via a FAD- and FMN-containing diflavin oxidoreductase. Together with the diflavin oxidoreductase, also required for the assembly of the diferric tyrosyl radical cofactor of ribonucleotide reductase (RNR), probably by providing electrons for reduction during radical cofactor maturation in the catalytic small subunit.</text>
</comment>
<dbReference type="OrthoDB" id="311633at2759"/>
<keyword evidence="7 10" id="KW-0408">Iron</keyword>
<evidence type="ECO:0000313" key="14">
    <source>
        <dbReference type="Proteomes" id="UP000593567"/>
    </source>
</evidence>
<feature type="domain" description="Anamorsin C-terminal" evidence="11">
    <location>
        <begin position="229"/>
        <end position="269"/>
    </location>
</feature>
<name>A0A7J7IUY7_BUGNE</name>
<feature type="binding site" evidence="10">
    <location>
        <position position="253"/>
    </location>
    <ligand>
        <name>[4Fe-4S] cluster</name>
        <dbReference type="ChEBI" id="CHEBI:49883"/>
    </ligand>
</feature>
<keyword evidence="6 10" id="KW-0479">Metal-binding</keyword>
<feature type="binding site" evidence="10">
    <location>
        <position position="239"/>
    </location>
    <ligand>
        <name>[4Fe-4S] cluster</name>
        <dbReference type="ChEBI" id="CHEBI:49883"/>
    </ligand>
</feature>
<dbReference type="EMBL" id="VXIV02003364">
    <property type="protein sequence ID" value="KAF6017742.1"/>
    <property type="molecule type" value="Genomic_DNA"/>
</dbReference>
<reference evidence="13" key="1">
    <citation type="submission" date="2020-06" db="EMBL/GenBank/DDBJ databases">
        <title>Draft genome of Bugula neritina, a colonial animal packing powerful symbionts and potential medicines.</title>
        <authorList>
            <person name="Rayko M."/>
        </authorList>
    </citation>
    <scope>NUCLEOTIDE SEQUENCE [LARGE SCALE GENOMIC DNA]</scope>
    <source>
        <strain evidence="13">Kwan_BN1</strain>
    </source>
</reference>
<comment type="cofactor">
    <cofactor evidence="1 10">
        <name>[4Fe-4S] cluster</name>
        <dbReference type="ChEBI" id="CHEBI:49883"/>
    </cofactor>
</comment>
<feature type="binding site" evidence="10">
    <location>
        <position position="242"/>
    </location>
    <ligand>
        <name>[4Fe-4S] cluster</name>
        <dbReference type="ChEBI" id="CHEBI:49883"/>
    </ligand>
</feature>
<evidence type="ECO:0000259" key="11">
    <source>
        <dbReference type="Pfam" id="PF05093"/>
    </source>
</evidence>
<dbReference type="Gene3D" id="3.40.50.150">
    <property type="entry name" value="Vaccinia Virus protein VP39"/>
    <property type="match status" value="1"/>
</dbReference>
<feature type="short sequence motif" description="Cx2C motif 2" evidence="10">
    <location>
        <begin position="250"/>
        <end position="253"/>
    </location>
</feature>
<comment type="caution">
    <text evidence="13">The sequence shown here is derived from an EMBL/GenBank/DDBJ whole genome shotgun (WGS) entry which is preliminary data.</text>
</comment>
<dbReference type="SUPFAM" id="SSF53335">
    <property type="entry name" value="S-adenosyl-L-methionine-dependent methyltransferases"/>
    <property type="match status" value="1"/>
</dbReference>
<keyword evidence="3 10" id="KW-0004">4Fe-4S</keyword>
<comment type="similarity">
    <text evidence="2 10">Belongs to the anamorsin family.</text>
</comment>
<sequence>MFSVANAQLLPNSAILLLWSSECSPEMVKNSADDIKTKCKEGSSLQLENVDRLKMSSHPPSTFDTVLCGVVPPYANHDEKTLAEILQLLKPSGQLILVESATEATSILAKLKLSGFVGGKQMNEDSSQKWVEFSAYKPNYEVGSSSQLKISFKKKPATEKVWSLDADDMLDDDLELIDDSNLLQEEDFKKPNPESLLAPCGPGSGKKKACKNCTCGLADELEGITNGVKLKSKTVTSACGSCYLGDAFRCSSCPYLGMPAFKPGEKIQLTDRQMNVDK</sequence>
<comment type="subunit">
    <text evidence="10">Monomer.</text>
</comment>
<dbReference type="HAMAP" id="MF_03115">
    <property type="entry name" value="Anamorsin"/>
    <property type="match status" value="1"/>
</dbReference>
<keyword evidence="5 10" id="KW-0001">2Fe-2S</keyword>
<gene>
    <name evidence="13" type="ORF">EB796_023943</name>
</gene>
<evidence type="ECO:0000256" key="1">
    <source>
        <dbReference type="ARBA" id="ARBA00001966"/>
    </source>
</evidence>
<dbReference type="AlphaFoldDB" id="A0A7J7IUY7"/>
<dbReference type="GO" id="GO:0046872">
    <property type="term" value="F:metal ion binding"/>
    <property type="evidence" value="ECO:0007669"/>
    <property type="project" value="UniProtKB-KW"/>
</dbReference>
<comment type="subcellular location">
    <subcellularLocation>
        <location evidence="10">Cytoplasm</location>
    </subcellularLocation>
    <subcellularLocation>
        <location evidence="10">Mitochondrion intermembrane space</location>
    </subcellularLocation>
</comment>
<evidence type="ECO:0000256" key="5">
    <source>
        <dbReference type="ARBA" id="ARBA00022714"/>
    </source>
</evidence>
<evidence type="ECO:0000256" key="8">
    <source>
        <dbReference type="ARBA" id="ARBA00023014"/>
    </source>
</evidence>
<protein>
    <recommendedName>
        <fullName evidence="10">Anamorsin homolog</fullName>
    </recommendedName>
    <alternativeName>
        <fullName evidence="10">Fe-S cluster assembly protein DRE2 homolog</fullName>
    </alternativeName>
</protein>
<evidence type="ECO:0000256" key="2">
    <source>
        <dbReference type="ARBA" id="ARBA00008169"/>
    </source>
</evidence>
<evidence type="ECO:0000313" key="13">
    <source>
        <dbReference type="EMBL" id="KAF6017742.1"/>
    </source>
</evidence>
<feature type="binding site" evidence="10">
    <location>
        <position position="213"/>
    </location>
    <ligand>
        <name>[2Fe-2S] cluster</name>
        <dbReference type="ChEBI" id="CHEBI:190135"/>
    </ligand>
</feature>
<feature type="binding site" evidence="10">
    <location>
        <position position="210"/>
    </location>
    <ligand>
        <name>[2Fe-2S] cluster</name>
        <dbReference type="ChEBI" id="CHEBI:190135"/>
    </ligand>
</feature>
<feature type="binding site" evidence="10">
    <location>
        <position position="215"/>
    </location>
    <ligand>
        <name>[2Fe-2S] cluster</name>
        <dbReference type="ChEBI" id="CHEBI:190135"/>
    </ligand>
</feature>
<accession>A0A7J7IUY7</accession>
<evidence type="ECO:0000256" key="10">
    <source>
        <dbReference type="HAMAP-Rule" id="MF_03115"/>
    </source>
</evidence>
<feature type="region of interest" description="Fe-S binding site B" evidence="10">
    <location>
        <begin position="239"/>
        <end position="253"/>
    </location>
</feature>
<comment type="domain">
    <text evidence="10">The N-terminal domain has structural similarity with S-adenosyl-L-methionine-dependent methyltransferases, but does not bind S-adenosyl-L-methionine. It is required for correct assembly of the 2 Fe-S clusters.</text>
</comment>
<evidence type="ECO:0000256" key="3">
    <source>
        <dbReference type="ARBA" id="ARBA00022485"/>
    </source>
</evidence>
<dbReference type="PANTHER" id="PTHR13273:SF14">
    <property type="entry name" value="ANAMORSIN"/>
    <property type="match status" value="1"/>
</dbReference>
<comment type="caution">
    <text evidence="10">Lacks conserved residue(s) required for the propagation of feature annotation.</text>
</comment>
<dbReference type="Pfam" id="PF20922">
    <property type="entry name" value="Anamorsin_N"/>
    <property type="match status" value="1"/>
</dbReference>
<dbReference type="PANTHER" id="PTHR13273">
    <property type="entry name" value="ANAMORSIN"/>
    <property type="match status" value="1"/>
</dbReference>
<dbReference type="GO" id="GO:0016226">
    <property type="term" value="P:iron-sulfur cluster assembly"/>
    <property type="evidence" value="ECO:0007669"/>
    <property type="project" value="UniProtKB-UniRule"/>
</dbReference>
<evidence type="ECO:0000256" key="9">
    <source>
        <dbReference type="ARBA" id="ARBA00023128"/>
    </source>
</evidence>
<dbReference type="GO" id="GO:0005758">
    <property type="term" value="C:mitochondrial intermembrane space"/>
    <property type="evidence" value="ECO:0007669"/>
    <property type="project" value="UniProtKB-SubCell"/>
</dbReference>
<keyword evidence="14" id="KW-1185">Reference proteome</keyword>
<feature type="binding site" evidence="10">
    <location>
        <position position="250"/>
    </location>
    <ligand>
        <name>[4Fe-4S] cluster</name>
        <dbReference type="ChEBI" id="CHEBI:49883"/>
    </ligand>
</feature>
<feature type="domain" description="Anamorsin N-terminal" evidence="12">
    <location>
        <begin position="14"/>
        <end position="145"/>
    </location>
</feature>
<dbReference type="Proteomes" id="UP000593567">
    <property type="component" value="Unassembled WGS sequence"/>
</dbReference>